<evidence type="ECO:0000256" key="4">
    <source>
        <dbReference type="ARBA" id="ARBA00022490"/>
    </source>
</evidence>
<keyword evidence="10" id="KW-0464">Manganese</keyword>
<dbReference type="Proteomes" id="UP000198881">
    <property type="component" value="Unassembled WGS sequence"/>
</dbReference>
<dbReference type="SMART" id="SM00529">
    <property type="entry name" value="HTH_DTXR"/>
    <property type="match status" value="1"/>
</dbReference>
<evidence type="ECO:0000313" key="14">
    <source>
        <dbReference type="Proteomes" id="UP000198881"/>
    </source>
</evidence>
<evidence type="ECO:0000256" key="9">
    <source>
        <dbReference type="ARBA" id="ARBA00023163"/>
    </source>
</evidence>
<keyword evidence="8" id="KW-0010">Activator</keyword>
<dbReference type="InterPro" id="IPR022689">
    <property type="entry name" value="Iron_dep_repressor"/>
</dbReference>
<dbReference type="InterPro" id="IPR036421">
    <property type="entry name" value="Fe_dep_repressor_sf"/>
</dbReference>
<dbReference type="SMART" id="SM00899">
    <property type="entry name" value="FeoA"/>
    <property type="match status" value="1"/>
</dbReference>
<protein>
    <recommendedName>
        <fullName evidence="11">Manganese transport regulator</fullName>
    </recommendedName>
</protein>
<dbReference type="EMBL" id="FPCG01000005">
    <property type="protein sequence ID" value="SFV22844.1"/>
    <property type="molecule type" value="Genomic_DNA"/>
</dbReference>
<organism evidence="13 14">
    <name type="scientific">Micrococcus terreus</name>
    <dbReference type="NCBI Taxonomy" id="574650"/>
    <lineage>
        <taxon>Bacteria</taxon>
        <taxon>Bacillati</taxon>
        <taxon>Actinomycetota</taxon>
        <taxon>Actinomycetes</taxon>
        <taxon>Micrococcales</taxon>
        <taxon>Micrococcaceae</taxon>
        <taxon>Micrococcus</taxon>
    </lineage>
</organism>
<dbReference type="GO" id="GO:0005737">
    <property type="term" value="C:cytoplasm"/>
    <property type="evidence" value="ECO:0007669"/>
    <property type="project" value="UniProtKB-SubCell"/>
</dbReference>
<name>A0A1I7MLN5_9MICC</name>
<evidence type="ECO:0000256" key="3">
    <source>
        <dbReference type="ARBA" id="ARBA00011738"/>
    </source>
</evidence>
<evidence type="ECO:0000256" key="2">
    <source>
        <dbReference type="ARBA" id="ARBA00007871"/>
    </source>
</evidence>
<evidence type="ECO:0000256" key="5">
    <source>
        <dbReference type="ARBA" id="ARBA00022491"/>
    </source>
</evidence>
<gene>
    <name evidence="13" type="ORF">SAMN04487966_10545</name>
</gene>
<evidence type="ECO:0000256" key="10">
    <source>
        <dbReference type="ARBA" id="ARBA00023211"/>
    </source>
</evidence>
<dbReference type="SUPFAM" id="SSF47979">
    <property type="entry name" value="Iron-dependent repressor protein, dimerization domain"/>
    <property type="match status" value="1"/>
</dbReference>
<evidence type="ECO:0000256" key="6">
    <source>
        <dbReference type="ARBA" id="ARBA00023015"/>
    </source>
</evidence>
<dbReference type="InterPro" id="IPR007167">
    <property type="entry name" value="Fe-transptr_FeoA-like"/>
</dbReference>
<evidence type="ECO:0000313" key="13">
    <source>
        <dbReference type="EMBL" id="SFV22844.1"/>
    </source>
</evidence>
<dbReference type="Gene3D" id="1.10.60.10">
    <property type="entry name" value="Iron dependent repressor, metal binding and dimerisation domain"/>
    <property type="match status" value="1"/>
</dbReference>
<dbReference type="Pfam" id="PF01325">
    <property type="entry name" value="Fe_dep_repress"/>
    <property type="match status" value="1"/>
</dbReference>
<dbReference type="InterPro" id="IPR001367">
    <property type="entry name" value="Fe_dep_repressor"/>
</dbReference>
<evidence type="ECO:0000256" key="7">
    <source>
        <dbReference type="ARBA" id="ARBA00023125"/>
    </source>
</evidence>
<evidence type="ECO:0000256" key="11">
    <source>
        <dbReference type="ARBA" id="ARBA00032593"/>
    </source>
</evidence>
<dbReference type="PANTHER" id="PTHR33238">
    <property type="entry name" value="IRON (METAL) DEPENDENT REPRESSOR, DTXR FAMILY"/>
    <property type="match status" value="1"/>
</dbReference>
<dbReference type="GO" id="GO:0003677">
    <property type="term" value="F:DNA binding"/>
    <property type="evidence" value="ECO:0007669"/>
    <property type="project" value="UniProtKB-KW"/>
</dbReference>
<dbReference type="Pfam" id="PF02742">
    <property type="entry name" value="Fe_dep_repr_C"/>
    <property type="match status" value="1"/>
</dbReference>
<keyword evidence="6" id="KW-0805">Transcription regulation</keyword>
<dbReference type="STRING" id="574650.SAMN04487966_10545"/>
<dbReference type="PROSITE" id="PS50944">
    <property type="entry name" value="HTH_DTXR"/>
    <property type="match status" value="1"/>
</dbReference>
<dbReference type="AlphaFoldDB" id="A0A1I7MLN5"/>
<dbReference type="PANTHER" id="PTHR33238:SF11">
    <property type="entry name" value="TRANSCRIPTIONAL REGULATOR MNTR"/>
    <property type="match status" value="1"/>
</dbReference>
<feature type="domain" description="HTH dtxR-type" evidence="12">
    <location>
        <begin position="22"/>
        <end position="84"/>
    </location>
</feature>
<comment type="subcellular location">
    <subcellularLocation>
        <location evidence="1">Cytoplasm</location>
    </subcellularLocation>
</comment>
<proteinExistence type="inferred from homology"/>
<dbReference type="InterPro" id="IPR050536">
    <property type="entry name" value="DtxR_MntR_Metal-Reg"/>
</dbReference>
<dbReference type="SUPFAM" id="SSF46785">
    <property type="entry name" value="Winged helix' DNA-binding domain"/>
    <property type="match status" value="1"/>
</dbReference>
<dbReference type="InterPro" id="IPR036388">
    <property type="entry name" value="WH-like_DNA-bd_sf"/>
</dbReference>
<accession>A0A1I7MLN5</accession>
<evidence type="ECO:0000256" key="1">
    <source>
        <dbReference type="ARBA" id="ARBA00004496"/>
    </source>
</evidence>
<dbReference type="GO" id="GO:0046914">
    <property type="term" value="F:transition metal ion binding"/>
    <property type="evidence" value="ECO:0007669"/>
    <property type="project" value="InterPro"/>
</dbReference>
<comment type="subunit">
    <text evidence="3">Homodimer.</text>
</comment>
<keyword evidence="14" id="KW-1185">Reference proteome</keyword>
<keyword evidence="7" id="KW-0238">DNA-binding</keyword>
<dbReference type="Gene3D" id="1.10.10.10">
    <property type="entry name" value="Winged helix-like DNA-binding domain superfamily/Winged helix DNA-binding domain"/>
    <property type="match status" value="1"/>
</dbReference>
<dbReference type="GO" id="GO:0046983">
    <property type="term" value="F:protein dimerization activity"/>
    <property type="evidence" value="ECO:0007669"/>
    <property type="project" value="InterPro"/>
</dbReference>
<keyword evidence="9" id="KW-0804">Transcription</keyword>
<sequence>MIAGQGRDRVLGSVAGMDPSELTPVAQDYLKVIWSATEWGDPPITTTALAARFGTSAPNVTDTVKRLAGQGLVEHRPYKPVTLTAAGRDYAVAMVRRHRLLETFLVIALGYAWDEVHEEAERLEHAASETLIERIDALLDHPVTDPHGDPIPTATGHVHRPAQATRLSHATPGPYTVARVSDADPGRLARFREKNLLPGQVLHITDRHPDGTLTGLLGRPSGPIDLGLEETTAIWVTPAPGP</sequence>
<dbReference type="InterPro" id="IPR022687">
    <property type="entry name" value="HTH_DTXR"/>
</dbReference>
<keyword evidence="4" id="KW-0963">Cytoplasm</keyword>
<dbReference type="GO" id="GO:0045892">
    <property type="term" value="P:negative regulation of DNA-templated transcription"/>
    <property type="evidence" value="ECO:0007669"/>
    <property type="project" value="TreeGrafter"/>
</dbReference>
<evidence type="ECO:0000259" key="12">
    <source>
        <dbReference type="PROSITE" id="PS50944"/>
    </source>
</evidence>
<evidence type="ECO:0000256" key="8">
    <source>
        <dbReference type="ARBA" id="ARBA00023159"/>
    </source>
</evidence>
<dbReference type="FunFam" id="1.10.60.10:FF:000004">
    <property type="entry name" value="DtxR family transcriptional regulator"/>
    <property type="match status" value="1"/>
</dbReference>
<dbReference type="GO" id="GO:0003700">
    <property type="term" value="F:DNA-binding transcription factor activity"/>
    <property type="evidence" value="ECO:0007669"/>
    <property type="project" value="InterPro"/>
</dbReference>
<reference evidence="13 14" key="1">
    <citation type="submission" date="2016-10" db="EMBL/GenBank/DDBJ databases">
        <authorList>
            <person name="de Groot N.N."/>
        </authorList>
    </citation>
    <scope>NUCLEOTIDE SEQUENCE [LARGE SCALE GENOMIC DNA]</scope>
    <source>
        <strain evidence="13 14">CGMCC 1.7054</strain>
    </source>
</reference>
<dbReference type="InterPro" id="IPR036390">
    <property type="entry name" value="WH_DNA-bd_sf"/>
</dbReference>
<comment type="similarity">
    <text evidence="2">Belongs to the DtxR/MntR family.</text>
</comment>
<keyword evidence="5" id="KW-0678">Repressor</keyword>